<sequence length="267" mass="30530">MLKFTWLTLIVLSFPNKLAISVDYRSWYTPAQNTYKRGKSVYEDIIKSANDREEECVILHSSDRQLATMQYGTGSGGQFPCINQLQRGSNRSLFDINANVDEMAGPTRKDRVIAEGGCWQFVLNQINALDIDKCDIKGEVSRSLIALAKTKCHFIRSRRAFPLAEHGCILNPESVDDKSLGIFNEEYETNPCRDDYSSAECRKLKEDIVAQCTNLRIMSESAFQMYHADLNHIDDICFYLQSNDWNRRTESNVSLTCLTNTQYDTDK</sequence>
<reference evidence="2 3" key="1">
    <citation type="journal article" date="2007" name="PLoS Pathog.">
        <title>Genome sequence of Babesia bovis and comparative analysis of apicomplexan hemoprotozoa.</title>
        <authorList>
            <person name="Brayton K.A."/>
            <person name="Lau A.O.T."/>
            <person name="Herndon D.R."/>
            <person name="Hannick L."/>
            <person name="Kappmeyer L.S."/>
            <person name="Berens S.J."/>
            <person name="Bidwell S.L."/>
            <person name="Brown W.C."/>
            <person name="Crabtree J."/>
            <person name="Fadrosh D."/>
            <person name="Feldblum T."/>
            <person name="Forberger H.A."/>
            <person name="Haas B.J."/>
            <person name="Howell J.M."/>
            <person name="Khouri H."/>
            <person name="Koo H."/>
            <person name="Mann D.J."/>
            <person name="Norimine J."/>
            <person name="Paulsen I.T."/>
            <person name="Radune D."/>
            <person name="Ren Q."/>
            <person name="Smith R.K. Jr."/>
            <person name="Suarez C.E."/>
            <person name="White O."/>
            <person name="Wortman J.R."/>
            <person name="Knowles D.P. Jr."/>
            <person name="McElwain T.F."/>
            <person name="Nene V.M."/>
        </authorList>
    </citation>
    <scope>NUCLEOTIDE SEQUENCE [LARGE SCALE GENOMIC DNA]</scope>
    <source>
        <strain evidence="2">T2Bo</strain>
    </source>
</reference>
<protein>
    <submittedName>
        <fullName evidence="2">Membrane protein, putative</fullName>
    </submittedName>
</protein>
<comment type="caution">
    <text evidence="2">The sequence shown here is derived from an EMBL/GenBank/DDBJ whole genome shotgun (WGS) entry which is preliminary data.</text>
</comment>
<dbReference type="AlphaFoldDB" id="A7AWK4"/>
<dbReference type="OMA" id="SAFQMYH"/>
<evidence type="ECO:0000313" key="2">
    <source>
        <dbReference type="EMBL" id="EDO05432.1"/>
    </source>
</evidence>
<feature type="chain" id="PRO_5002706308" evidence="1">
    <location>
        <begin position="22"/>
        <end position="267"/>
    </location>
</feature>
<dbReference type="Proteomes" id="UP000002173">
    <property type="component" value="Chromosome 1"/>
</dbReference>
<dbReference type="VEuPathDB" id="PiroplasmaDB:BBOV_I003500"/>
<dbReference type="InParanoid" id="A7AWK4"/>
<dbReference type="eggNOG" id="ENOG502QR0N">
    <property type="taxonomic scope" value="Eukaryota"/>
</dbReference>
<dbReference type="EMBL" id="AAXT01000005">
    <property type="protein sequence ID" value="EDO05432.1"/>
    <property type="molecule type" value="Genomic_DNA"/>
</dbReference>
<gene>
    <name evidence="2" type="ORF">BBOV_I003500</name>
</gene>
<evidence type="ECO:0000313" key="3">
    <source>
        <dbReference type="Proteomes" id="UP000002173"/>
    </source>
</evidence>
<name>A7AWK4_BABBO</name>
<organism evidence="2 3">
    <name type="scientific">Babesia bovis</name>
    <dbReference type="NCBI Taxonomy" id="5865"/>
    <lineage>
        <taxon>Eukaryota</taxon>
        <taxon>Sar</taxon>
        <taxon>Alveolata</taxon>
        <taxon>Apicomplexa</taxon>
        <taxon>Aconoidasida</taxon>
        <taxon>Piroplasmida</taxon>
        <taxon>Babesiidae</taxon>
        <taxon>Babesia</taxon>
    </lineage>
</organism>
<keyword evidence="3" id="KW-1185">Reference proteome</keyword>
<evidence type="ECO:0000256" key="1">
    <source>
        <dbReference type="SAM" id="SignalP"/>
    </source>
</evidence>
<proteinExistence type="predicted"/>
<keyword evidence="1" id="KW-0732">Signal</keyword>
<accession>A7AWK4</accession>
<feature type="signal peptide" evidence="1">
    <location>
        <begin position="1"/>
        <end position="21"/>
    </location>
</feature>